<dbReference type="SUPFAM" id="SSF100950">
    <property type="entry name" value="NagB/RpiA/CoA transferase-like"/>
    <property type="match status" value="1"/>
</dbReference>
<comment type="catalytic activity">
    <reaction evidence="1 7">
        <text>6-phospho-D-glucono-1,5-lactone + H2O = 6-phospho-D-gluconate + H(+)</text>
        <dbReference type="Rhea" id="RHEA:12556"/>
        <dbReference type="ChEBI" id="CHEBI:15377"/>
        <dbReference type="ChEBI" id="CHEBI:15378"/>
        <dbReference type="ChEBI" id="CHEBI:57955"/>
        <dbReference type="ChEBI" id="CHEBI:58759"/>
        <dbReference type="EC" id="3.1.1.31"/>
    </reaction>
</comment>
<evidence type="ECO:0000256" key="6">
    <source>
        <dbReference type="ARBA" id="ARBA00020337"/>
    </source>
</evidence>
<protein>
    <recommendedName>
        <fullName evidence="6 7">6-phosphogluconolactonase</fullName>
        <shortName evidence="7">6PGL</shortName>
        <ecNumber evidence="5 7">3.1.1.31</ecNumber>
    </recommendedName>
</protein>
<dbReference type="InterPro" id="IPR005900">
    <property type="entry name" value="6-phosphogluconolactonase_DevB"/>
</dbReference>
<organism evidence="9 10">
    <name type="scientific">Aquamicrobium zhengzhouense</name>
    <dbReference type="NCBI Taxonomy" id="2781738"/>
    <lineage>
        <taxon>Bacteria</taxon>
        <taxon>Pseudomonadati</taxon>
        <taxon>Pseudomonadota</taxon>
        <taxon>Alphaproteobacteria</taxon>
        <taxon>Hyphomicrobiales</taxon>
        <taxon>Phyllobacteriaceae</taxon>
        <taxon>Aquamicrobium</taxon>
    </lineage>
</organism>
<sequence>MNLNWQTYPDSQAVAEGLADTVADKLRDAVSNRGEAFMAVSGGTTPKKFFAALSQRKLDWSKVTVTLVDERFVHEASDRSNAALVRANLLQNEAASARFIGLYHEAADATAAAGQASAELSAQKWPLDVAILGMGTDGHTASFFPDAANLSTLIDPAHDAIVEGVDTVAGGEPRLTLPLLRLIEAGFVALHIEGSEKRRVLEEATLLDSIHPIRAVLVNAREPVPVYWAA</sequence>
<dbReference type="EC" id="3.1.1.31" evidence="5 7"/>
<comment type="similarity">
    <text evidence="4 7">Belongs to the glucosamine/galactosamine-6-phosphate isomerase family. 6-phosphogluconolactonase subfamily.</text>
</comment>
<name>A0ABS0SEL5_9HYPH</name>
<feature type="domain" description="Glucosamine/galactosamine-6-phosphate isomerase" evidence="8">
    <location>
        <begin position="9"/>
        <end position="217"/>
    </location>
</feature>
<dbReference type="EMBL" id="JADGMQ010000006">
    <property type="protein sequence ID" value="MBI1621085.1"/>
    <property type="molecule type" value="Genomic_DNA"/>
</dbReference>
<dbReference type="Gene3D" id="3.40.50.1360">
    <property type="match status" value="1"/>
</dbReference>
<gene>
    <name evidence="7 9" type="primary">pgl</name>
    <name evidence="9" type="ORF">IOD40_10470</name>
</gene>
<evidence type="ECO:0000256" key="4">
    <source>
        <dbReference type="ARBA" id="ARBA00010662"/>
    </source>
</evidence>
<proteinExistence type="inferred from homology"/>
<dbReference type="GO" id="GO:0017057">
    <property type="term" value="F:6-phosphogluconolactonase activity"/>
    <property type="evidence" value="ECO:0007669"/>
    <property type="project" value="UniProtKB-EC"/>
</dbReference>
<evidence type="ECO:0000259" key="8">
    <source>
        <dbReference type="Pfam" id="PF01182"/>
    </source>
</evidence>
<dbReference type="Pfam" id="PF01182">
    <property type="entry name" value="Glucosamine_iso"/>
    <property type="match status" value="1"/>
</dbReference>
<evidence type="ECO:0000256" key="5">
    <source>
        <dbReference type="ARBA" id="ARBA00013198"/>
    </source>
</evidence>
<dbReference type="PANTHER" id="PTHR11054:SF0">
    <property type="entry name" value="6-PHOSPHOGLUCONOLACTONASE"/>
    <property type="match status" value="1"/>
</dbReference>
<dbReference type="NCBIfam" id="TIGR01198">
    <property type="entry name" value="pgl"/>
    <property type="match status" value="1"/>
</dbReference>
<dbReference type="InterPro" id="IPR006148">
    <property type="entry name" value="Glc/Gal-6P_isomerase"/>
</dbReference>
<reference evidence="9 10" key="1">
    <citation type="submission" date="2020-10" db="EMBL/GenBank/DDBJ databases">
        <title>Aquamicrobium zhengzhouensis sp. nov., a exopolysaccharide producing bacterium isolated from farmland soil.</title>
        <authorList>
            <person name="Wang X."/>
        </authorList>
    </citation>
    <scope>NUCLEOTIDE SEQUENCE [LARGE SCALE GENOMIC DNA]</scope>
    <source>
        <strain evidence="10">cd-1</strain>
    </source>
</reference>
<dbReference type="CDD" id="cd01400">
    <property type="entry name" value="6PGL"/>
    <property type="match status" value="1"/>
</dbReference>
<accession>A0ABS0SEL5</accession>
<evidence type="ECO:0000256" key="2">
    <source>
        <dbReference type="ARBA" id="ARBA00002681"/>
    </source>
</evidence>
<evidence type="ECO:0000313" key="10">
    <source>
        <dbReference type="Proteomes" id="UP000601789"/>
    </source>
</evidence>
<comment type="pathway">
    <text evidence="3 7">Carbohydrate degradation; pentose phosphate pathway; D-ribulose 5-phosphate from D-glucose 6-phosphate (oxidative stage): step 2/3.</text>
</comment>
<dbReference type="Proteomes" id="UP000601789">
    <property type="component" value="Unassembled WGS sequence"/>
</dbReference>
<evidence type="ECO:0000313" key="9">
    <source>
        <dbReference type="EMBL" id="MBI1621085.1"/>
    </source>
</evidence>
<evidence type="ECO:0000256" key="3">
    <source>
        <dbReference type="ARBA" id="ARBA00004961"/>
    </source>
</evidence>
<dbReference type="InterPro" id="IPR037171">
    <property type="entry name" value="NagB/RpiA_transferase-like"/>
</dbReference>
<keyword evidence="7 9" id="KW-0378">Hydrolase</keyword>
<comment type="caution">
    <text evidence="9">The sequence shown here is derived from an EMBL/GenBank/DDBJ whole genome shotgun (WGS) entry which is preliminary data.</text>
</comment>
<evidence type="ECO:0000256" key="1">
    <source>
        <dbReference type="ARBA" id="ARBA00000832"/>
    </source>
</evidence>
<evidence type="ECO:0000256" key="7">
    <source>
        <dbReference type="RuleBase" id="RU365095"/>
    </source>
</evidence>
<comment type="function">
    <text evidence="2 7">Hydrolysis of 6-phosphogluconolactone to 6-phosphogluconate.</text>
</comment>
<dbReference type="PANTHER" id="PTHR11054">
    <property type="entry name" value="6-PHOSPHOGLUCONOLACTONASE"/>
    <property type="match status" value="1"/>
</dbReference>
<keyword evidence="10" id="KW-1185">Reference proteome</keyword>
<dbReference type="InterPro" id="IPR039104">
    <property type="entry name" value="6PGL"/>
</dbReference>